<dbReference type="InterPro" id="IPR000524">
    <property type="entry name" value="Tscrpt_reg_HTH_GntR"/>
</dbReference>
<dbReference type="InterPro" id="IPR036390">
    <property type="entry name" value="WH_DNA-bd_sf"/>
</dbReference>
<dbReference type="GO" id="GO:0003700">
    <property type="term" value="F:DNA-binding transcription factor activity"/>
    <property type="evidence" value="ECO:0007669"/>
    <property type="project" value="InterPro"/>
</dbReference>
<dbReference type="InterPro" id="IPR051446">
    <property type="entry name" value="HTH_trans_reg/aminotransferase"/>
</dbReference>
<keyword evidence="4 7" id="KW-0238">DNA-binding</keyword>
<dbReference type="Proteomes" id="UP000295525">
    <property type="component" value="Unassembled WGS sequence"/>
</dbReference>
<protein>
    <submittedName>
        <fullName evidence="7">DNA-binding transcriptional MocR family regulator</fullName>
    </submittedName>
</protein>
<dbReference type="SUPFAM" id="SSF53383">
    <property type="entry name" value="PLP-dependent transferases"/>
    <property type="match status" value="1"/>
</dbReference>
<dbReference type="Pfam" id="PF00392">
    <property type="entry name" value="GntR"/>
    <property type="match status" value="1"/>
</dbReference>
<dbReference type="InterPro" id="IPR036388">
    <property type="entry name" value="WH-like_DNA-bd_sf"/>
</dbReference>
<dbReference type="Pfam" id="PF00155">
    <property type="entry name" value="Aminotran_1_2"/>
    <property type="match status" value="1"/>
</dbReference>
<dbReference type="RefSeq" id="WP_132579418.1">
    <property type="nucleotide sequence ID" value="NZ_SMAJ01000001.1"/>
</dbReference>
<evidence type="ECO:0000256" key="1">
    <source>
        <dbReference type="ARBA" id="ARBA00005384"/>
    </source>
</evidence>
<dbReference type="InterPro" id="IPR015424">
    <property type="entry name" value="PyrdxlP-dep_Trfase"/>
</dbReference>
<evidence type="ECO:0000313" key="7">
    <source>
        <dbReference type="EMBL" id="TCT11001.1"/>
    </source>
</evidence>
<dbReference type="SMART" id="SM00345">
    <property type="entry name" value="HTH_GNTR"/>
    <property type="match status" value="1"/>
</dbReference>
<gene>
    <name evidence="7" type="ORF">EDC26_101225</name>
</gene>
<evidence type="ECO:0000256" key="4">
    <source>
        <dbReference type="ARBA" id="ARBA00023125"/>
    </source>
</evidence>
<evidence type="ECO:0000256" key="3">
    <source>
        <dbReference type="ARBA" id="ARBA00023015"/>
    </source>
</evidence>
<dbReference type="CDD" id="cd07377">
    <property type="entry name" value="WHTH_GntR"/>
    <property type="match status" value="1"/>
</dbReference>
<dbReference type="CDD" id="cd00609">
    <property type="entry name" value="AAT_like"/>
    <property type="match status" value="1"/>
</dbReference>
<dbReference type="PANTHER" id="PTHR46577:SF2">
    <property type="entry name" value="TRANSCRIPTIONAL REGULATORY PROTEIN"/>
    <property type="match status" value="1"/>
</dbReference>
<dbReference type="AlphaFoldDB" id="A0A4R3MBQ4"/>
<keyword evidence="2" id="KW-0663">Pyridoxal phosphate</keyword>
<evidence type="ECO:0000256" key="2">
    <source>
        <dbReference type="ARBA" id="ARBA00022898"/>
    </source>
</evidence>
<dbReference type="Gene3D" id="3.40.640.10">
    <property type="entry name" value="Type I PLP-dependent aspartate aminotransferase-like (Major domain)"/>
    <property type="match status" value="1"/>
</dbReference>
<evidence type="ECO:0000259" key="6">
    <source>
        <dbReference type="PROSITE" id="PS50949"/>
    </source>
</evidence>
<dbReference type="PANTHER" id="PTHR46577">
    <property type="entry name" value="HTH-TYPE TRANSCRIPTIONAL REGULATORY PROTEIN GABR"/>
    <property type="match status" value="1"/>
</dbReference>
<evidence type="ECO:0000256" key="5">
    <source>
        <dbReference type="ARBA" id="ARBA00023163"/>
    </source>
</evidence>
<dbReference type="InterPro" id="IPR015421">
    <property type="entry name" value="PyrdxlP-dep_Trfase_major"/>
</dbReference>
<dbReference type="OrthoDB" id="9804020at2"/>
<keyword evidence="3" id="KW-0805">Transcription regulation</keyword>
<dbReference type="EMBL" id="SMAJ01000001">
    <property type="protein sequence ID" value="TCT11001.1"/>
    <property type="molecule type" value="Genomic_DNA"/>
</dbReference>
<organism evidence="7 8">
    <name type="scientific">Paralcaligenes ureilyticus</name>
    <dbReference type="NCBI Taxonomy" id="627131"/>
    <lineage>
        <taxon>Bacteria</taxon>
        <taxon>Pseudomonadati</taxon>
        <taxon>Pseudomonadota</taxon>
        <taxon>Betaproteobacteria</taxon>
        <taxon>Burkholderiales</taxon>
        <taxon>Alcaligenaceae</taxon>
        <taxon>Paralcaligenes</taxon>
    </lineage>
</organism>
<proteinExistence type="inferred from homology"/>
<comment type="similarity">
    <text evidence="1">In the C-terminal section; belongs to the class-I pyridoxal-phosphate-dependent aminotransferase family.</text>
</comment>
<comment type="caution">
    <text evidence="7">The sequence shown here is derived from an EMBL/GenBank/DDBJ whole genome shotgun (WGS) entry which is preliminary data.</text>
</comment>
<reference evidence="7 8" key="1">
    <citation type="submission" date="2019-03" db="EMBL/GenBank/DDBJ databases">
        <title>Genomic Encyclopedia of Type Strains, Phase IV (KMG-IV): sequencing the most valuable type-strain genomes for metagenomic binning, comparative biology and taxonomic classification.</title>
        <authorList>
            <person name="Goeker M."/>
        </authorList>
    </citation>
    <scope>NUCLEOTIDE SEQUENCE [LARGE SCALE GENOMIC DNA]</scope>
    <source>
        <strain evidence="7 8">DSM 24591</strain>
    </source>
</reference>
<dbReference type="PROSITE" id="PS50949">
    <property type="entry name" value="HTH_GNTR"/>
    <property type="match status" value="1"/>
</dbReference>
<keyword evidence="8" id="KW-1185">Reference proteome</keyword>
<accession>A0A4R3MBQ4</accession>
<dbReference type="GO" id="GO:0030170">
    <property type="term" value="F:pyridoxal phosphate binding"/>
    <property type="evidence" value="ECO:0007669"/>
    <property type="project" value="InterPro"/>
</dbReference>
<feature type="domain" description="HTH gntR-type" evidence="6">
    <location>
        <begin position="14"/>
        <end position="82"/>
    </location>
</feature>
<dbReference type="Gene3D" id="1.10.10.10">
    <property type="entry name" value="Winged helix-like DNA-binding domain superfamily/Winged helix DNA-binding domain"/>
    <property type="match status" value="1"/>
</dbReference>
<name>A0A4R3MBQ4_9BURK</name>
<sequence>MKFFEPVRDLSKGPTLVEQIVSALQAAIQTQLLRPGMAVPSVRHFAHEHGLSTFTVAAAYSRLVAQDWLSARPGSGYRVAVRARVAPAASSSASWQPPKIGASWLLTDVFADHSIPIKSGCGWLPAEWLNEAGLQQSLRQLARVPAMQIAGYGQPYGYAPLREHIVQSLAERGASVGVDQVLLTHGATQGLDVVARTLFRAGDAVAVEVPGYGILLPALRLAGLKVYGVPRDADGIRVPELERLARTHNLKAIFINTVLQNPTGSSLSMANAFRVLQVAEQHDFWVVEDDVSRALLPGVGPMLLALGGTRRVVYVSGFSKSIAPSVRVGHIVSSADLAADFAKTKMAIALTSAEMMERTVYQVLRLGRHQAHLQRVQDRLREAHDALGDLLDKHGFEVFSRPRAGLFLWARPTTGKWRGKGAASLAELALKDGIWLAPSLYFDPEQSDSDWIRFNVAYSLDPLLWKFMRRVGAAQ</sequence>
<dbReference type="SUPFAM" id="SSF46785">
    <property type="entry name" value="Winged helix' DNA-binding domain"/>
    <property type="match status" value="1"/>
</dbReference>
<evidence type="ECO:0000313" key="8">
    <source>
        <dbReference type="Proteomes" id="UP000295525"/>
    </source>
</evidence>
<keyword evidence="5" id="KW-0804">Transcription</keyword>
<dbReference type="InterPro" id="IPR004839">
    <property type="entry name" value="Aminotransferase_I/II_large"/>
</dbReference>
<dbReference type="GO" id="GO:0003677">
    <property type="term" value="F:DNA binding"/>
    <property type="evidence" value="ECO:0007669"/>
    <property type="project" value="UniProtKB-KW"/>
</dbReference>